<protein>
    <submittedName>
        <fullName evidence="2">Uncharacterized protein</fullName>
    </submittedName>
</protein>
<accession>A0ABW2DV20</accession>
<sequence length="162" mass="17887">MSEITPWIGLAGIRFGESRATLRDRLGEYRSFRRTPDTSLIDHYMEAGLMLGFDESDRLDLIECTDWAEPSLAGVRLTGRPFGDVLTELADRHVPFELDESGCSLTGLGVSLYSPAPDEPDVDVEGVAIFSRSRDGEGESERAELDDASPRESDPSQTQTLF</sequence>
<name>A0ABW2DV20_9ACTN</name>
<dbReference type="RefSeq" id="WP_189869033.1">
    <property type="nucleotide sequence ID" value="NZ_BMWA01000002.1"/>
</dbReference>
<organism evidence="2 3">
    <name type="scientific">Streptomyces viridiviolaceus</name>
    <dbReference type="NCBI Taxonomy" id="68282"/>
    <lineage>
        <taxon>Bacteria</taxon>
        <taxon>Bacillati</taxon>
        <taxon>Actinomycetota</taxon>
        <taxon>Actinomycetes</taxon>
        <taxon>Kitasatosporales</taxon>
        <taxon>Streptomycetaceae</taxon>
        <taxon>Streptomyces</taxon>
    </lineage>
</organism>
<reference evidence="3" key="1">
    <citation type="journal article" date="2019" name="Int. J. Syst. Evol. Microbiol.">
        <title>The Global Catalogue of Microorganisms (GCM) 10K type strain sequencing project: providing services to taxonomists for standard genome sequencing and annotation.</title>
        <authorList>
            <consortium name="The Broad Institute Genomics Platform"/>
            <consortium name="The Broad Institute Genome Sequencing Center for Infectious Disease"/>
            <person name="Wu L."/>
            <person name="Ma J."/>
        </authorList>
    </citation>
    <scope>NUCLEOTIDE SEQUENCE [LARGE SCALE GENOMIC DNA]</scope>
    <source>
        <strain evidence="3">JCM 4855</strain>
    </source>
</reference>
<keyword evidence="3" id="KW-1185">Reference proteome</keyword>
<evidence type="ECO:0000256" key="1">
    <source>
        <dbReference type="SAM" id="MobiDB-lite"/>
    </source>
</evidence>
<gene>
    <name evidence="2" type="ORF">ACFQMH_00830</name>
</gene>
<evidence type="ECO:0000313" key="2">
    <source>
        <dbReference type="EMBL" id="MFC7010282.1"/>
    </source>
</evidence>
<evidence type="ECO:0000313" key="3">
    <source>
        <dbReference type="Proteomes" id="UP001596409"/>
    </source>
</evidence>
<proteinExistence type="predicted"/>
<feature type="compositionally biased region" description="Basic and acidic residues" evidence="1">
    <location>
        <begin position="132"/>
        <end position="154"/>
    </location>
</feature>
<feature type="region of interest" description="Disordered" evidence="1">
    <location>
        <begin position="131"/>
        <end position="162"/>
    </location>
</feature>
<dbReference type="EMBL" id="JBHSYM010000002">
    <property type="protein sequence ID" value="MFC7010282.1"/>
    <property type="molecule type" value="Genomic_DNA"/>
</dbReference>
<comment type="caution">
    <text evidence="2">The sequence shown here is derived from an EMBL/GenBank/DDBJ whole genome shotgun (WGS) entry which is preliminary data.</text>
</comment>
<dbReference type="Proteomes" id="UP001596409">
    <property type="component" value="Unassembled WGS sequence"/>
</dbReference>